<evidence type="ECO:0000313" key="2">
    <source>
        <dbReference type="Proteomes" id="UP000199529"/>
    </source>
</evidence>
<gene>
    <name evidence="1" type="ORF">SAMN05216215_103538</name>
</gene>
<dbReference type="EMBL" id="FNOK01000035">
    <property type="protein sequence ID" value="SDY79528.1"/>
    <property type="molecule type" value="Genomic_DNA"/>
</dbReference>
<proteinExistence type="predicted"/>
<accession>A0A1H3MSX6</accession>
<organism evidence="1 2">
    <name type="scientific">Saccharopolyspora shandongensis</name>
    <dbReference type="NCBI Taxonomy" id="418495"/>
    <lineage>
        <taxon>Bacteria</taxon>
        <taxon>Bacillati</taxon>
        <taxon>Actinomycetota</taxon>
        <taxon>Actinomycetes</taxon>
        <taxon>Pseudonocardiales</taxon>
        <taxon>Pseudonocardiaceae</taxon>
        <taxon>Saccharopolyspora</taxon>
    </lineage>
</organism>
<dbReference type="RefSeq" id="WP_093271898.1">
    <property type="nucleotide sequence ID" value="NZ_FNOK01000035.1"/>
</dbReference>
<dbReference type="AlphaFoldDB" id="A0A1H3MSX6"/>
<sequence>MSVERSEVHRLLLNLAGRVPDAELAGLRTCLADDELDEIADVLIAGGFALSEWEQEMLAGLAAEHGVDPGPLASTPRPENPVTWRFVRNTTVDSPAGDAAAVRAADGVGGLRALWRAIRLSKDIDAPARAAGDVVYLGEAAADADVVELTAEIQHRLAEAGQTPRVEVFAEGAELTGYHEAALAVAELTWTAAPPRAHLARVFDGTDTAGTPFFRPDHHRLDQAERDRLLAYLRAGPVVLATDGRMDDVLDPDQGAVVALNFRSDGTWIWNDAVCHYLERHWLEPDPDLVAHVAAAGAPPSGLSKLDLHCVRDALSLTATEE</sequence>
<reference evidence="2" key="1">
    <citation type="submission" date="2016-10" db="EMBL/GenBank/DDBJ databases">
        <authorList>
            <person name="Varghese N."/>
            <person name="Submissions S."/>
        </authorList>
    </citation>
    <scope>NUCLEOTIDE SEQUENCE [LARGE SCALE GENOMIC DNA]</scope>
    <source>
        <strain evidence="2">CGMCC 4.3530</strain>
    </source>
</reference>
<name>A0A1H3MSX6_9PSEU</name>
<dbReference type="STRING" id="418495.SAMN05216215_103538"/>
<dbReference type="Proteomes" id="UP000199529">
    <property type="component" value="Unassembled WGS sequence"/>
</dbReference>
<protein>
    <submittedName>
        <fullName evidence="1">Uncharacterized protein</fullName>
    </submittedName>
</protein>
<evidence type="ECO:0000313" key="1">
    <source>
        <dbReference type="EMBL" id="SDY79528.1"/>
    </source>
</evidence>
<keyword evidence="2" id="KW-1185">Reference proteome</keyword>
<dbReference type="OrthoDB" id="275232at2"/>